<proteinExistence type="predicted"/>
<protein>
    <submittedName>
        <fullName evidence="1">8988_t:CDS:1</fullName>
    </submittedName>
</protein>
<name>A0A9N8W9Q1_9GLOM</name>
<organism evidence="1 2">
    <name type="scientific">Dentiscutata erythropus</name>
    <dbReference type="NCBI Taxonomy" id="1348616"/>
    <lineage>
        <taxon>Eukaryota</taxon>
        <taxon>Fungi</taxon>
        <taxon>Fungi incertae sedis</taxon>
        <taxon>Mucoromycota</taxon>
        <taxon>Glomeromycotina</taxon>
        <taxon>Glomeromycetes</taxon>
        <taxon>Diversisporales</taxon>
        <taxon>Gigasporaceae</taxon>
        <taxon>Dentiscutata</taxon>
    </lineage>
</organism>
<evidence type="ECO:0000313" key="2">
    <source>
        <dbReference type="Proteomes" id="UP000789405"/>
    </source>
</evidence>
<comment type="caution">
    <text evidence="1">The sequence shown here is derived from an EMBL/GenBank/DDBJ whole genome shotgun (WGS) entry which is preliminary data.</text>
</comment>
<dbReference type="AlphaFoldDB" id="A0A9N8W9Q1"/>
<dbReference type="Proteomes" id="UP000789405">
    <property type="component" value="Unassembled WGS sequence"/>
</dbReference>
<keyword evidence="2" id="KW-1185">Reference proteome</keyword>
<gene>
    <name evidence="1" type="ORF">DERYTH_LOCUS1734</name>
</gene>
<dbReference type="EMBL" id="CAJVPY010000502">
    <property type="protein sequence ID" value="CAG8476962.1"/>
    <property type="molecule type" value="Genomic_DNA"/>
</dbReference>
<evidence type="ECO:0000313" key="1">
    <source>
        <dbReference type="EMBL" id="CAG8476962.1"/>
    </source>
</evidence>
<reference evidence="1" key="1">
    <citation type="submission" date="2021-06" db="EMBL/GenBank/DDBJ databases">
        <authorList>
            <person name="Kallberg Y."/>
            <person name="Tangrot J."/>
            <person name="Rosling A."/>
        </authorList>
    </citation>
    <scope>NUCLEOTIDE SEQUENCE</scope>
    <source>
        <strain evidence="1">MA453B</strain>
    </source>
</reference>
<accession>A0A9N8W9Q1</accession>
<sequence length="41" mass="4681">MPSTWSVSLDMLLKTNNIFYQDITIDDDVIIQSLHENGSII</sequence>